<dbReference type="Proteomes" id="UP000224101">
    <property type="component" value="Segment"/>
</dbReference>
<dbReference type="KEGG" id="vg:40085756"/>
<keyword evidence="2" id="KW-1185">Reference proteome</keyword>
<reference evidence="1 2" key="1">
    <citation type="submission" date="2017-08" db="EMBL/GenBank/DDBJ databases">
        <title>Characterization and complete genome sequence of novel bacteriophage infecting the causal agent of bacterial fruit blotch, Acidovorax citrulli.</title>
        <authorList>
            <person name="Midani A.R."/>
            <person name="Park S.-H."/>
            <person name="Choi T.-J."/>
        </authorList>
    </citation>
    <scope>NUCLEOTIDE SEQUENCE [LARGE SCALE GENOMIC DNA]</scope>
</reference>
<evidence type="ECO:0000313" key="1">
    <source>
        <dbReference type="EMBL" id="ASS33935.1"/>
    </source>
</evidence>
<organism evidence="1 2">
    <name type="scientific">Acidovorax phage ACP17</name>
    <dbReference type="NCBI Taxonomy" id="2010329"/>
    <lineage>
        <taxon>Viruses</taxon>
        <taxon>Duplodnaviria</taxon>
        <taxon>Heunggongvirae</taxon>
        <taxon>Uroviricota</taxon>
        <taxon>Caudoviricetes</taxon>
        <taxon>Busanvirus</taxon>
        <taxon>Busanvirus ACP17</taxon>
    </lineage>
</organism>
<dbReference type="GeneID" id="40085756"/>
<dbReference type="EMBL" id="KY979132">
    <property type="protein sequence ID" value="ASS33935.1"/>
    <property type="molecule type" value="Genomic_DNA"/>
</dbReference>
<name>A0A223AIZ0_9CAUD</name>
<dbReference type="RefSeq" id="YP_009609671.1">
    <property type="nucleotide sequence ID" value="NC_041997.1"/>
</dbReference>
<protein>
    <submittedName>
        <fullName evidence="1">Uncharacterized protein</fullName>
    </submittedName>
</protein>
<sequence>MASTTWRVRIEGLGGPLEISEMRLCDSTGAPLDGSATVTSSQVPFVGSASTLNDGDLITATIWTEAQWRNNGFYLEVVFPTAVDVALVNFGATNKPERFPKTAVLYERVDGIDTQKAQIGDYVYPGNNTMTSVNPADGTGLTTARAVYTYVEPTVFTQFEINGAEYAFRKGTAVIRPTGETGNAVIFGNVKEKLQTGTKNFRTLVILVEEPRMRIIDQAFSDAVTGDYIFKDLLEYARYSVIAYDHKKENPAMIADNVSPVVLPP</sequence>
<evidence type="ECO:0000313" key="2">
    <source>
        <dbReference type="Proteomes" id="UP000224101"/>
    </source>
</evidence>
<proteinExistence type="predicted"/>
<accession>A0A223AIZ0</accession>